<evidence type="ECO:0000259" key="3">
    <source>
        <dbReference type="Pfam" id="PF03763"/>
    </source>
</evidence>
<dbReference type="Pfam" id="PF03766">
    <property type="entry name" value="Remorin_N"/>
    <property type="match status" value="1"/>
</dbReference>
<accession>A0AAV8EXS2</accession>
<evidence type="ECO:0000256" key="2">
    <source>
        <dbReference type="SAM" id="Coils"/>
    </source>
</evidence>
<comment type="similarity">
    <text evidence="1">Belongs to the remorin family.</text>
</comment>
<evidence type="ECO:0000256" key="1">
    <source>
        <dbReference type="ARBA" id="ARBA00005711"/>
    </source>
</evidence>
<comment type="caution">
    <text evidence="5">The sequence shown here is derived from an EMBL/GenBank/DDBJ whole genome shotgun (WGS) entry which is preliminary data.</text>
</comment>
<organism evidence="5 6">
    <name type="scientific">Rhynchospora pubera</name>
    <dbReference type="NCBI Taxonomy" id="906938"/>
    <lineage>
        <taxon>Eukaryota</taxon>
        <taxon>Viridiplantae</taxon>
        <taxon>Streptophyta</taxon>
        <taxon>Embryophyta</taxon>
        <taxon>Tracheophyta</taxon>
        <taxon>Spermatophyta</taxon>
        <taxon>Magnoliopsida</taxon>
        <taxon>Liliopsida</taxon>
        <taxon>Poales</taxon>
        <taxon>Cyperaceae</taxon>
        <taxon>Cyperoideae</taxon>
        <taxon>Rhynchosporeae</taxon>
        <taxon>Rhynchospora</taxon>
    </lineage>
</organism>
<dbReference type="InterPro" id="IPR005516">
    <property type="entry name" value="Remorin_C"/>
</dbReference>
<evidence type="ECO:0000259" key="4">
    <source>
        <dbReference type="Pfam" id="PF03766"/>
    </source>
</evidence>
<keyword evidence="6" id="KW-1185">Reference proteome</keyword>
<dbReference type="EMBL" id="JAMFTS010000002">
    <property type="protein sequence ID" value="KAJ4784215.1"/>
    <property type="molecule type" value="Genomic_DNA"/>
</dbReference>
<evidence type="ECO:0000313" key="6">
    <source>
        <dbReference type="Proteomes" id="UP001140206"/>
    </source>
</evidence>
<dbReference type="PANTHER" id="PTHR31775:SF5">
    <property type="entry name" value="REMORIN 1.4"/>
    <property type="match status" value="1"/>
</dbReference>
<name>A0AAV8EXS2_9POAL</name>
<dbReference type="AlphaFoldDB" id="A0AAV8EXS2"/>
<feature type="domain" description="Remorin C-terminal" evidence="3">
    <location>
        <begin position="163"/>
        <end position="267"/>
    </location>
</feature>
<evidence type="ECO:0000313" key="5">
    <source>
        <dbReference type="EMBL" id="KAJ4784215.1"/>
    </source>
</evidence>
<feature type="domain" description="Remorin N-terminal" evidence="4">
    <location>
        <begin position="112"/>
        <end position="159"/>
    </location>
</feature>
<proteinExistence type="inferred from homology"/>
<dbReference type="InterPro" id="IPR005518">
    <property type="entry name" value="Remorin_N"/>
</dbReference>
<feature type="coiled-coil region" evidence="2">
    <location>
        <begin position="198"/>
        <end position="240"/>
    </location>
</feature>
<reference evidence="5" key="1">
    <citation type="submission" date="2022-08" db="EMBL/GenBank/DDBJ databases">
        <authorList>
            <person name="Marques A."/>
        </authorList>
    </citation>
    <scope>NUCLEOTIDE SEQUENCE</scope>
    <source>
        <strain evidence="5">RhyPub2mFocal</strain>
        <tissue evidence="5">Leaves</tissue>
    </source>
</reference>
<sequence length="279" mass="31307">MHRSLPKIDELLTFAPKNSSFPLCADCFPSVWHVPFQSPSLLLIKKISYRLFSFFVRRSTISFSTSFVTLQKKLQCTYCFLICEHLTFPFQEMAEETKKVEAAVAPPPEPEKDIAEEKVVVPPPAEEKPDDSKALVVTEKAEPTAKGGSHERDAFLARLETEKRISLIKAWEESEKAKAENKAARNLSTISSWENSKKASIEAEIKKIEEDLEKKKAAYAEKLKNKIALLHKQAEEKRAMTEAKKGEDLLKAEETAAKYRATGLAPKTVFSRAVGCFGA</sequence>
<protein>
    <submittedName>
        <fullName evidence="5">Remorin</fullName>
    </submittedName>
</protein>
<dbReference type="PANTHER" id="PTHR31775">
    <property type="entry name" value="OS02G0117200 PROTEIN"/>
    <property type="match status" value="1"/>
</dbReference>
<dbReference type="Pfam" id="PF03763">
    <property type="entry name" value="Remorin_C"/>
    <property type="match status" value="1"/>
</dbReference>
<dbReference type="Proteomes" id="UP001140206">
    <property type="component" value="Chromosome 2"/>
</dbReference>
<keyword evidence="2" id="KW-0175">Coiled coil</keyword>
<gene>
    <name evidence="5" type="ORF">LUZ62_035461</name>
</gene>